<name>A0A1W9S1W1_9BACT</name>
<dbReference type="InterPro" id="IPR036660">
    <property type="entry name" value="Fe-S_hydroAse_TtdB_cat_sf"/>
</dbReference>
<comment type="caution">
    <text evidence="4">The sequence shown here is derived from an EMBL/GenBank/DDBJ whole genome shotgun (WGS) entry which is preliminary data.</text>
</comment>
<organism evidence="4 5">
    <name type="scientific">Candidatus Coatesbacteria bacterium 4484_99</name>
    <dbReference type="NCBI Taxonomy" id="1970774"/>
    <lineage>
        <taxon>Bacteria</taxon>
        <taxon>Candidatus Coatesiibacteriota</taxon>
    </lineage>
</organism>
<dbReference type="NCBIfam" id="TIGR00723">
    <property type="entry name" value="ttdB_fumA_fumB"/>
    <property type="match status" value="1"/>
</dbReference>
<dbReference type="Pfam" id="PF05683">
    <property type="entry name" value="Fumerase_C"/>
    <property type="match status" value="1"/>
</dbReference>
<sequence length="179" mass="19100">MDEAKSIKTPLTRKTIDSLSAGDFVLLSGIVYTARDTAHKVLNELIAKGDKPPIPLKGQVIYYMGPCPPKPGYVCNSAGPTTSSRMDAFTPALLKHGLSGTIGKGERSQYVIDAMVKYGAVYFSATGGTAALLSKSIVSMEVVALADLGPEAIYKLELDRMPVFVGIDARGKSLYGNRR</sequence>
<dbReference type="PANTHER" id="PTHR43351:SF2">
    <property type="entry name" value="L(+)-TARTRATE DEHYDRATASE SUBUNIT BETA-RELATED"/>
    <property type="match status" value="1"/>
</dbReference>
<reference evidence="5" key="1">
    <citation type="submission" date="2017-03" db="EMBL/GenBank/DDBJ databases">
        <title>Novel pathways for hydrocarbon cycling and metabolic interdependencies in hydrothermal sediment communities.</title>
        <authorList>
            <person name="Dombrowski N."/>
            <person name="Seitz K."/>
            <person name="Teske A."/>
            <person name="Baker B."/>
        </authorList>
    </citation>
    <scope>NUCLEOTIDE SEQUENCE [LARGE SCALE GENOMIC DNA]</scope>
</reference>
<gene>
    <name evidence="4" type="ORF">B6D57_01905</name>
</gene>
<dbReference type="EMBL" id="NATQ01000025">
    <property type="protein sequence ID" value="OQX90841.1"/>
    <property type="molecule type" value="Genomic_DNA"/>
</dbReference>
<evidence type="ECO:0000259" key="3">
    <source>
        <dbReference type="Pfam" id="PF05683"/>
    </source>
</evidence>
<dbReference type="InterPro" id="IPR004647">
    <property type="entry name" value="Fe-S_hydro-lyase_TtdB-typ_cat"/>
</dbReference>
<dbReference type="PANTHER" id="PTHR43351">
    <property type="entry name" value="L(+)-TARTRATE DEHYDRATASE SUBUNIT BETA"/>
    <property type="match status" value="1"/>
</dbReference>
<dbReference type="SUPFAM" id="SSF117457">
    <property type="entry name" value="FumA C-terminal domain-like"/>
    <property type="match status" value="1"/>
</dbReference>
<evidence type="ECO:0000313" key="4">
    <source>
        <dbReference type="EMBL" id="OQX90841.1"/>
    </source>
</evidence>
<proteinExistence type="inferred from homology"/>
<dbReference type="AlphaFoldDB" id="A0A1W9S1W1"/>
<accession>A0A1W9S1W1</accession>
<dbReference type="Gene3D" id="3.20.130.10">
    <property type="entry name" value="Fe-S hydro-lyase, tartrate dehydratase beta-type, catalytic domain"/>
    <property type="match status" value="1"/>
</dbReference>
<evidence type="ECO:0000256" key="1">
    <source>
        <dbReference type="ARBA" id="ARBA00008876"/>
    </source>
</evidence>
<protein>
    <submittedName>
        <fullName evidence="4">Fumarate hydratase</fullName>
    </submittedName>
</protein>
<keyword evidence="2" id="KW-0456">Lyase</keyword>
<comment type="similarity">
    <text evidence="1">Belongs to the class-I fumarase family.</text>
</comment>
<evidence type="ECO:0000256" key="2">
    <source>
        <dbReference type="ARBA" id="ARBA00023239"/>
    </source>
</evidence>
<dbReference type="GO" id="GO:0016836">
    <property type="term" value="F:hydro-lyase activity"/>
    <property type="evidence" value="ECO:0007669"/>
    <property type="project" value="InterPro"/>
</dbReference>
<feature type="domain" description="Fe-S hydro-lyase tartrate dehydratase beta-type catalytic" evidence="3">
    <location>
        <begin position="7"/>
        <end position="176"/>
    </location>
</feature>
<evidence type="ECO:0000313" key="5">
    <source>
        <dbReference type="Proteomes" id="UP000192611"/>
    </source>
</evidence>
<dbReference type="Proteomes" id="UP000192611">
    <property type="component" value="Unassembled WGS sequence"/>
</dbReference>